<reference evidence="1" key="1">
    <citation type="submission" date="2021-03" db="EMBL/GenBank/DDBJ databases">
        <authorList>
            <person name="Tran Van P."/>
        </authorList>
    </citation>
    <scope>NUCLEOTIDE SEQUENCE</scope>
</reference>
<feature type="non-terminal residue" evidence="1">
    <location>
        <position position="42"/>
    </location>
</feature>
<dbReference type="Proteomes" id="UP001153148">
    <property type="component" value="Unassembled WGS sequence"/>
</dbReference>
<gene>
    <name evidence="1" type="ORF">TPAB3V08_LOCUS14343</name>
</gene>
<protein>
    <submittedName>
        <fullName evidence="1">Uncharacterized protein</fullName>
    </submittedName>
</protein>
<name>A0ABN7PI03_TIMPD</name>
<accession>A0ABN7PI03</accession>
<dbReference type="EMBL" id="CAJPIN010068404">
    <property type="protein sequence ID" value="CAG2067400.1"/>
    <property type="molecule type" value="Genomic_DNA"/>
</dbReference>
<evidence type="ECO:0000313" key="1">
    <source>
        <dbReference type="EMBL" id="CAG2067400.1"/>
    </source>
</evidence>
<organism evidence="1 2">
    <name type="scientific">Timema podura</name>
    <name type="common">Walking stick</name>
    <dbReference type="NCBI Taxonomy" id="61482"/>
    <lineage>
        <taxon>Eukaryota</taxon>
        <taxon>Metazoa</taxon>
        <taxon>Ecdysozoa</taxon>
        <taxon>Arthropoda</taxon>
        <taxon>Hexapoda</taxon>
        <taxon>Insecta</taxon>
        <taxon>Pterygota</taxon>
        <taxon>Neoptera</taxon>
        <taxon>Polyneoptera</taxon>
        <taxon>Phasmatodea</taxon>
        <taxon>Timematodea</taxon>
        <taxon>Timematoidea</taxon>
        <taxon>Timematidae</taxon>
        <taxon>Timema</taxon>
    </lineage>
</organism>
<evidence type="ECO:0000313" key="2">
    <source>
        <dbReference type="Proteomes" id="UP001153148"/>
    </source>
</evidence>
<keyword evidence="2" id="KW-1185">Reference proteome</keyword>
<sequence>MRATLARLAAWGALSSSMRLPSNNTELASLSLWRNCQLPLVS</sequence>
<proteinExistence type="predicted"/>
<comment type="caution">
    <text evidence="1">The sequence shown here is derived from an EMBL/GenBank/DDBJ whole genome shotgun (WGS) entry which is preliminary data.</text>
</comment>